<reference evidence="1" key="1">
    <citation type="submission" date="2025-08" db="UniProtKB">
        <authorList>
            <consortium name="Ensembl"/>
        </authorList>
    </citation>
    <scope>IDENTIFICATION</scope>
</reference>
<keyword evidence="2" id="KW-1185">Reference proteome</keyword>
<name>A0A671KFI3_9TELE</name>
<dbReference type="InterPro" id="IPR019332">
    <property type="entry name" value="OSCP1"/>
</dbReference>
<dbReference type="Pfam" id="PF10188">
    <property type="entry name" value="Oscp1"/>
    <property type="match status" value="1"/>
</dbReference>
<dbReference type="GO" id="GO:0005737">
    <property type="term" value="C:cytoplasm"/>
    <property type="evidence" value="ECO:0007669"/>
    <property type="project" value="TreeGrafter"/>
</dbReference>
<reference evidence="1" key="2">
    <citation type="submission" date="2025-09" db="UniProtKB">
        <authorList>
            <consortium name="Ensembl"/>
        </authorList>
    </citation>
    <scope>IDENTIFICATION</scope>
</reference>
<dbReference type="PANTHER" id="PTHR21439">
    <property type="entry name" value="OXIDORED-NITRO DOMAIN-CONTAINING PROTEIN"/>
    <property type="match status" value="1"/>
</dbReference>
<organism evidence="1 2">
    <name type="scientific">Sinocyclocheilus anshuiensis</name>
    <dbReference type="NCBI Taxonomy" id="1608454"/>
    <lineage>
        <taxon>Eukaryota</taxon>
        <taxon>Metazoa</taxon>
        <taxon>Chordata</taxon>
        <taxon>Craniata</taxon>
        <taxon>Vertebrata</taxon>
        <taxon>Euteleostomi</taxon>
        <taxon>Actinopterygii</taxon>
        <taxon>Neopterygii</taxon>
        <taxon>Teleostei</taxon>
        <taxon>Ostariophysi</taxon>
        <taxon>Cypriniformes</taxon>
        <taxon>Cyprinidae</taxon>
        <taxon>Cyprininae</taxon>
        <taxon>Sinocyclocheilus</taxon>
    </lineage>
</organism>
<dbReference type="PANTHER" id="PTHR21439:SF0">
    <property type="entry name" value="PROTEIN OSCP1"/>
    <property type="match status" value="1"/>
</dbReference>
<evidence type="ECO:0000313" key="1">
    <source>
        <dbReference type="Ensembl" id="ENSSANP00000005749.1"/>
    </source>
</evidence>
<dbReference type="AlphaFoldDB" id="A0A671KFI3"/>
<evidence type="ECO:0000313" key="2">
    <source>
        <dbReference type="Proteomes" id="UP000472260"/>
    </source>
</evidence>
<accession>A0A671KFI3</accession>
<sequence>ATALLIINLGGEVIYILDQRLRAQDENDDKTQRVMNDIVGTMFNKAFLGELLRPQDLYSHRALRTVLTQIAHASIMRLNPASMDKFYLIKQTKNQRKRIKHNNAFLVFRNIVLTSKQKINFLALFN</sequence>
<proteinExistence type="predicted"/>
<protein>
    <submittedName>
        <fullName evidence="1">Organic solute carrier partner 1a</fullName>
    </submittedName>
</protein>
<dbReference type="Proteomes" id="UP000472260">
    <property type="component" value="Unassembled WGS sequence"/>
</dbReference>
<dbReference type="Ensembl" id="ENSSANT00000006185.1">
    <property type="protein sequence ID" value="ENSSANP00000005749.1"/>
    <property type="gene ID" value="ENSSANG00000003188.1"/>
</dbReference>
<dbReference type="GO" id="GO:0005886">
    <property type="term" value="C:plasma membrane"/>
    <property type="evidence" value="ECO:0007669"/>
    <property type="project" value="TreeGrafter"/>
</dbReference>